<feature type="domain" description="PAS" evidence="9">
    <location>
        <begin position="249"/>
        <end position="300"/>
    </location>
</feature>
<dbReference type="Gene3D" id="3.30.450.20">
    <property type="entry name" value="PAS domain"/>
    <property type="match status" value="2"/>
</dbReference>
<protein>
    <recommendedName>
        <fullName evidence="13">Sigma-54-dependent Fis family transcriptional regulator</fullName>
    </recommendedName>
</protein>
<evidence type="ECO:0000256" key="4">
    <source>
        <dbReference type="ARBA" id="ARBA00023125"/>
    </source>
</evidence>
<dbReference type="InterPro" id="IPR025662">
    <property type="entry name" value="Sigma_54_int_dom_ATP-bd_1"/>
</dbReference>
<keyword evidence="6" id="KW-0129">CBS domain</keyword>
<dbReference type="SMART" id="SM00091">
    <property type="entry name" value="PAS"/>
    <property type="match status" value="2"/>
</dbReference>
<dbReference type="GO" id="GO:0006355">
    <property type="term" value="P:regulation of DNA-templated transcription"/>
    <property type="evidence" value="ECO:0007669"/>
    <property type="project" value="InterPro"/>
</dbReference>
<dbReference type="SUPFAM" id="SSF55785">
    <property type="entry name" value="PYP-like sensor domain (PAS domain)"/>
    <property type="match status" value="2"/>
</dbReference>
<dbReference type="InterPro" id="IPR025944">
    <property type="entry name" value="Sigma_54_int_dom_CS"/>
</dbReference>
<dbReference type="PROSITE" id="PS50112">
    <property type="entry name" value="PAS"/>
    <property type="match status" value="1"/>
</dbReference>
<dbReference type="GO" id="GO:0005524">
    <property type="term" value="F:ATP binding"/>
    <property type="evidence" value="ECO:0007669"/>
    <property type="project" value="UniProtKB-KW"/>
</dbReference>
<evidence type="ECO:0000313" key="12">
    <source>
        <dbReference type="Proteomes" id="UP000196475"/>
    </source>
</evidence>
<dbReference type="Pfam" id="PF02954">
    <property type="entry name" value="HTH_8"/>
    <property type="match status" value="1"/>
</dbReference>
<feature type="coiled-coil region" evidence="7">
    <location>
        <begin position="355"/>
        <end position="382"/>
    </location>
</feature>
<dbReference type="FunFam" id="3.40.50.300:FF:000006">
    <property type="entry name" value="DNA-binding transcriptional regulator NtrC"/>
    <property type="match status" value="1"/>
</dbReference>
<accession>A0A1Y3PGZ5</accession>
<feature type="domain" description="CBS" evidence="10">
    <location>
        <begin position="71"/>
        <end position="130"/>
    </location>
</feature>
<dbReference type="Gene3D" id="3.10.580.10">
    <property type="entry name" value="CBS-domain"/>
    <property type="match status" value="1"/>
</dbReference>
<dbReference type="InterPro" id="IPR002197">
    <property type="entry name" value="HTH_Fis"/>
</dbReference>
<dbReference type="CDD" id="cd02205">
    <property type="entry name" value="CBS_pair_SF"/>
    <property type="match status" value="1"/>
</dbReference>
<dbReference type="SUPFAM" id="SSF52540">
    <property type="entry name" value="P-loop containing nucleoside triphosphate hydrolases"/>
    <property type="match status" value="1"/>
</dbReference>
<dbReference type="NCBIfam" id="TIGR00229">
    <property type="entry name" value="sensory_box"/>
    <property type="match status" value="1"/>
</dbReference>
<evidence type="ECO:0000256" key="5">
    <source>
        <dbReference type="ARBA" id="ARBA00023163"/>
    </source>
</evidence>
<dbReference type="PROSITE" id="PS51371">
    <property type="entry name" value="CBS"/>
    <property type="match status" value="2"/>
</dbReference>
<dbReference type="InterPro" id="IPR058031">
    <property type="entry name" value="AAA_lid_NorR"/>
</dbReference>
<keyword evidence="3" id="KW-0805">Transcription regulation</keyword>
<dbReference type="PRINTS" id="PR01590">
    <property type="entry name" value="HTHFIS"/>
</dbReference>
<dbReference type="InterPro" id="IPR027417">
    <property type="entry name" value="P-loop_NTPase"/>
</dbReference>
<dbReference type="PANTHER" id="PTHR32071:SF57">
    <property type="entry name" value="C4-DICARBOXYLATE TRANSPORT TRANSCRIPTIONAL REGULATORY PROTEIN DCTD"/>
    <property type="match status" value="1"/>
</dbReference>
<evidence type="ECO:0000256" key="2">
    <source>
        <dbReference type="ARBA" id="ARBA00022840"/>
    </source>
</evidence>
<organism evidence="11 12">
    <name type="scientific">Bacillus thermozeamaize</name>
    <dbReference type="NCBI Taxonomy" id="230954"/>
    <lineage>
        <taxon>Bacteria</taxon>
        <taxon>Bacillati</taxon>
        <taxon>Bacillota</taxon>
        <taxon>Bacilli</taxon>
        <taxon>Bacillales</taxon>
        <taxon>Bacillaceae</taxon>
        <taxon>Bacillus</taxon>
    </lineage>
</organism>
<dbReference type="AlphaFoldDB" id="A0A1Y3PGZ5"/>
<dbReference type="InterPro" id="IPR013767">
    <property type="entry name" value="PAS_fold"/>
</dbReference>
<keyword evidence="5" id="KW-0804">Transcription</keyword>
<keyword evidence="1" id="KW-0547">Nucleotide-binding</keyword>
<dbReference type="SMART" id="SM00382">
    <property type="entry name" value="AAA"/>
    <property type="match status" value="1"/>
</dbReference>
<dbReference type="Pfam" id="PF00571">
    <property type="entry name" value="CBS"/>
    <property type="match status" value="2"/>
</dbReference>
<dbReference type="InterPro" id="IPR025943">
    <property type="entry name" value="Sigma_54_int_dom_ATP-bd_2"/>
</dbReference>
<feature type="domain" description="Sigma-54 factor interaction" evidence="8">
    <location>
        <begin position="389"/>
        <end position="617"/>
    </location>
</feature>
<evidence type="ECO:0008006" key="13">
    <source>
        <dbReference type="Google" id="ProtNLM"/>
    </source>
</evidence>
<evidence type="ECO:0000256" key="3">
    <source>
        <dbReference type="ARBA" id="ARBA00023015"/>
    </source>
</evidence>
<evidence type="ECO:0000256" key="7">
    <source>
        <dbReference type="SAM" id="Coils"/>
    </source>
</evidence>
<dbReference type="InterPro" id="IPR009057">
    <property type="entry name" value="Homeodomain-like_sf"/>
</dbReference>
<proteinExistence type="predicted"/>
<dbReference type="Pfam" id="PF13188">
    <property type="entry name" value="PAS_8"/>
    <property type="match status" value="1"/>
</dbReference>
<dbReference type="InterPro" id="IPR002078">
    <property type="entry name" value="Sigma_54_int"/>
</dbReference>
<evidence type="ECO:0000256" key="1">
    <source>
        <dbReference type="ARBA" id="ARBA00022741"/>
    </source>
</evidence>
<dbReference type="Pfam" id="PF25601">
    <property type="entry name" value="AAA_lid_14"/>
    <property type="match status" value="1"/>
</dbReference>
<feature type="domain" description="CBS" evidence="10">
    <location>
        <begin position="7"/>
        <end position="65"/>
    </location>
</feature>
<dbReference type="CDD" id="cd00009">
    <property type="entry name" value="AAA"/>
    <property type="match status" value="1"/>
</dbReference>
<evidence type="ECO:0000256" key="6">
    <source>
        <dbReference type="PROSITE-ProRule" id="PRU00703"/>
    </source>
</evidence>
<keyword evidence="2" id="KW-0067">ATP-binding</keyword>
<dbReference type="InterPro" id="IPR046342">
    <property type="entry name" value="CBS_dom_sf"/>
</dbReference>
<dbReference type="Pfam" id="PF00989">
    <property type="entry name" value="PAS"/>
    <property type="match status" value="1"/>
</dbReference>
<dbReference type="Gene3D" id="1.10.10.60">
    <property type="entry name" value="Homeodomain-like"/>
    <property type="match status" value="1"/>
</dbReference>
<dbReference type="SMART" id="SM00116">
    <property type="entry name" value="CBS"/>
    <property type="match status" value="2"/>
</dbReference>
<evidence type="ECO:0000313" key="11">
    <source>
        <dbReference type="EMBL" id="OUM85427.1"/>
    </source>
</evidence>
<dbReference type="PROSITE" id="PS00675">
    <property type="entry name" value="SIGMA54_INTERACT_1"/>
    <property type="match status" value="1"/>
</dbReference>
<dbReference type="InterPro" id="IPR000644">
    <property type="entry name" value="CBS_dom"/>
</dbReference>
<dbReference type="Pfam" id="PF00158">
    <property type="entry name" value="Sigma54_activat"/>
    <property type="match status" value="1"/>
</dbReference>
<sequence>MFVRELMTTSFFTLTPHQSIQDALQIFSRTTAGIIPVIDEEGTIVGILTKNRLIRAIANGSSFDEPIVSLIVCKPVCLKPDYTVDEAKHILLKHVISQAPVINPEGQPIGIVSTADCLHTYHIVSTMLDNQLKKLFDNLPFGLFSVDRQMNLTAVNPIAQQILNVDPDHQPLTISDLPMETLDLKQMIKDAISSGQQTPKQKMSINHHSVLVECLPLYERERISGVMVMMEELTHIERLTEELQWTKEWEEKLRTVVELAYDGIVLVNQKGVITMANKGFCELFQVQAEQIIGQSVMEDFPDLGIRQVLQLGVPIQGTGKIISGKRCVITTLPIHDGKRVVGAVCKIMYRGLRQLHEALEKISRLEKQISYYQQELNDIKGTRYTFADIVGNSAKIRQVKKEAMFASRSPSTILICGESGTGKELFAHSIHVASGVPGAFVKVNCAAIPEELFESEFFGYEEGAFTGAKRGGKKGKFHLAQNGTLFLDEIGDMPLSMQVKLLRVLQEKEFEPLGSSRTIRVNVRIIAATNQDLERLVQEGKFREDLYYRINVFRIELPPLRERKEDIPEIVQTLIGKLNQSGFDLKGITPDALSLLLNYTWPGNIRELANVMERAANLTTNGYIDIEHLPTTILRQEPLDSPSPSVYAHPSNTNHIKMNNSYRDELKNKEKELILKALKQAQGNKTKASHLLGISRTWLYAKMKEYGIR</sequence>
<dbReference type="PROSITE" id="PS00676">
    <property type="entry name" value="SIGMA54_INTERACT_2"/>
    <property type="match status" value="1"/>
</dbReference>
<keyword evidence="7" id="KW-0175">Coiled coil</keyword>
<dbReference type="SUPFAM" id="SSF54631">
    <property type="entry name" value="CBS-domain pair"/>
    <property type="match status" value="1"/>
</dbReference>
<evidence type="ECO:0000259" key="8">
    <source>
        <dbReference type="PROSITE" id="PS50045"/>
    </source>
</evidence>
<reference evidence="12" key="1">
    <citation type="submission" date="2016-06" db="EMBL/GenBank/DDBJ databases">
        <authorList>
            <person name="Nascimento L."/>
            <person name="Pereira R.V."/>
            <person name="Martins L.F."/>
            <person name="Quaggio R.B."/>
            <person name="Silva A.M."/>
            <person name="Setubal J.C."/>
        </authorList>
    </citation>
    <scope>NUCLEOTIDE SEQUENCE [LARGE SCALE GENOMIC DNA]</scope>
</reference>
<evidence type="ECO:0000259" key="9">
    <source>
        <dbReference type="PROSITE" id="PS50112"/>
    </source>
</evidence>
<dbReference type="GO" id="GO:0043565">
    <property type="term" value="F:sequence-specific DNA binding"/>
    <property type="evidence" value="ECO:0007669"/>
    <property type="project" value="InterPro"/>
</dbReference>
<dbReference type="CDD" id="cd00130">
    <property type="entry name" value="PAS"/>
    <property type="match status" value="1"/>
</dbReference>
<dbReference type="Gene3D" id="3.40.50.300">
    <property type="entry name" value="P-loop containing nucleotide triphosphate hydrolases"/>
    <property type="match status" value="1"/>
</dbReference>
<keyword evidence="4" id="KW-0238">DNA-binding</keyword>
<dbReference type="EMBL" id="LZRT01000103">
    <property type="protein sequence ID" value="OUM85427.1"/>
    <property type="molecule type" value="Genomic_DNA"/>
</dbReference>
<dbReference type="Proteomes" id="UP000196475">
    <property type="component" value="Unassembled WGS sequence"/>
</dbReference>
<dbReference type="InterPro" id="IPR003593">
    <property type="entry name" value="AAA+_ATPase"/>
</dbReference>
<dbReference type="InterPro" id="IPR000014">
    <property type="entry name" value="PAS"/>
</dbReference>
<dbReference type="PANTHER" id="PTHR32071">
    <property type="entry name" value="TRANSCRIPTIONAL REGULATORY PROTEIN"/>
    <property type="match status" value="1"/>
</dbReference>
<gene>
    <name evidence="11" type="ORF">BAA01_13525</name>
</gene>
<dbReference type="PROSITE" id="PS00688">
    <property type="entry name" value="SIGMA54_INTERACT_3"/>
    <property type="match status" value="1"/>
</dbReference>
<name>A0A1Y3PGZ5_9BACI</name>
<comment type="caution">
    <text evidence="11">The sequence shown here is derived from an EMBL/GenBank/DDBJ whole genome shotgun (WGS) entry which is preliminary data.</text>
</comment>
<evidence type="ECO:0000259" key="10">
    <source>
        <dbReference type="PROSITE" id="PS51371"/>
    </source>
</evidence>
<dbReference type="InterPro" id="IPR035965">
    <property type="entry name" value="PAS-like_dom_sf"/>
</dbReference>
<dbReference type="PROSITE" id="PS50045">
    <property type="entry name" value="SIGMA54_INTERACT_4"/>
    <property type="match status" value="1"/>
</dbReference>
<dbReference type="SUPFAM" id="SSF46689">
    <property type="entry name" value="Homeodomain-like"/>
    <property type="match status" value="1"/>
</dbReference>
<dbReference type="Gene3D" id="1.10.8.60">
    <property type="match status" value="1"/>
</dbReference>